<dbReference type="GO" id="GO:0000981">
    <property type="term" value="F:DNA-binding transcription factor activity, RNA polymerase II-specific"/>
    <property type="evidence" value="ECO:0007669"/>
    <property type="project" value="UniProtKB-ARBA"/>
</dbReference>
<organism evidence="9 10">
    <name type="scientific">Fusarium heterosporum</name>
    <dbReference type="NCBI Taxonomy" id="42747"/>
    <lineage>
        <taxon>Eukaryota</taxon>
        <taxon>Fungi</taxon>
        <taxon>Dikarya</taxon>
        <taxon>Ascomycota</taxon>
        <taxon>Pezizomycotina</taxon>
        <taxon>Sordariomycetes</taxon>
        <taxon>Hypocreomycetidae</taxon>
        <taxon>Hypocreales</taxon>
        <taxon>Nectriaceae</taxon>
        <taxon>Fusarium</taxon>
        <taxon>Fusarium heterosporum species complex</taxon>
    </lineage>
</organism>
<feature type="compositionally biased region" description="Polar residues" evidence="7">
    <location>
        <begin position="108"/>
        <end position="126"/>
    </location>
</feature>
<dbReference type="PROSITE" id="PS00028">
    <property type="entry name" value="ZINC_FINGER_C2H2_1"/>
    <property type="match status" value="4"/>
</dbReference>
<feature type="domain" description="C2H2-type" evidence="8">
    <location>
        <begin position="601"/>
        <end position="628"/>
    </location>
</feature>
<name>A0A8H5WFT6_FUSHE</name>
<evidence type="ECO:0000256" key="2">
    <source>
        <dbReference type="ARBA" id="ARBA00022737"/>
    </source>
</evidence>
<dbReference type="InterPro" id="IPR013087">
    <property type="entry name" value="Znf_C2H2_type"/>
</dbReference>
<evidence type="ECO:0000256" key="1">
    <source>
        <dbReference type="ARBA" id="ARBA00022723"/>
    </source>
</evidence>
<protein>
    <recommendedName>
        <fullName evidence="5">C2H2 type master regulator of conidiophore development brlA</fullName>
    </recommendedName>
</protein>
<keyword evidence="1" id="KW-0479">Metal-binding</keyword>
<dbReference type="GO" id="GO:0005667">
    <property type="term" value="C:transcription regulator complex"/>
    <property type="evidence" value="ECO:0007669"/>
    <property type="project" value="TreeGrafter"/>
</dbReference>
<dbReference type="FunFam" id="3.30.160.60:FF:002343">
    <property type="entry name" value="Zinc finger protein 33A"/>
    <property type="match status" value="1"/>
</dbReference>
<accession>A0A8H5WFT6</accession>
<dbReference type="PANTHER" id="PTHR14003:SF19">
    <property type="entry name" value="YY2 TRANSCRIPTION FACTOR"/>
    <property type="match status" value="1"/>
</dbReference>
<dbReference type="EMBL" id="JAAGWQ010000186">
    <property type="protein sequence ID" value="KAF5661007.1"/>
    <property type="molecule type" value="Genomic_DNA"/>
</dbReference>
<keyword evidence="4" id="KW-0862">Zinc</keyword>
<evidence type="ECO:0000313" key="9">
    <source>
        <dbReference type="EMBL" id="KAF5661007.1"/>
    </source>
</evidence>
<dbReference type="SUPFAM" id="SSF57667">
    <property type="entry name" value="beta-beta-alpha zinc fingers"/>
    <property type="match status" value="3"/>
</dbReference>
<dbReference type="Gene3D" id="3.30.160.60">
    <property type="entry name" value="Classic Zinc Finger"/>
    <property type="match status" value="5"/>
</dbReference>
<evidence type="ECO:0000256" key="7">
    <source>
        <dbReference type="SAM" id="MobiDB-lite"/>
    </source>
</evidence>
<evidence type="ECO:0000256" key="4">
    <source>
        <dbReference type="ARBA" id="ARBA00022833"/>
    </source>
</evidence>
<dbReference type="PANTHER" id="PTHR14003">
    <property type="entry name" value="TRANSCRIPTIONAL REPRESSOR PROTEIN YY"/>
    <property type="match status" value="1"/>
</dbReference>
<dbReference type="InterPro" id="IPR036236">
    <property type="entry name" value="Znf_C2H2_sf"/>
</dbReference>
<dbReference type="OrthoDB" id="3437960at2759"/>
<dbReference type="GO" id="GO:0000978">
    <property type="term" value="F:RNA polymerase II cis-regulatory region sequence-specific DNA binding"/>
    <property type="evidence" value="ECO:0007669"/>
    <property type="project" value="TreeGrafter"/>
</dbReference>
<feature type="domain" description="C2H2-type" evidence="8">
    <location>
        <begin position="573"/>
        <end position="595"/>
    </location>
</feature>
<evidence type="ECO:0000259" key="8">
    <source>
        <dbReference type="PROSITE" id="PS50157"/>
    </source>
</evidence>
<dbReference type="GO" id="GO:0008270">
    <property type="term" value="F:zinc ion binding"/>
    <property type="evidence" value="ECO:0007669"/>
    <property type="project" value="UniProtKB-KW"/>
</dbReference>
<evidence type="ECO:0000256" key="6">
    <source>
        <dbReference type="PROSITE-ProRule" id="PRU00042"/>
    </source>
</evidence>
<dbReference type="GO" id="GO:0000785">
    <property type="term" value="C:chromatin"/>
    <property type="evidence" value="ECO:0007669"/>
    <property type="project" value="TreeGrafter"/>
</dbReference>
<dbReference type="Proteomes" id="UP000567885">
    <property type="component" value="Unassembled WGS sequence"/>
</dbReference>
<feature type="region of interest" description="Disordered" evidence="7">
    <location>
        <begin position="351"/>
        <end position="376"/>
    </location>
</feature>
<sequence length="635" mass="70778">MDNSAAFAHHLHYQNQHQPASFDAEKVDYGFDSLLGHDACLTHGLDSLGTCNNTENACLDQRCFDHYGKTSAAKTTLDIGLDRKHGNDKVTHRNDTASNTRSRLKARPQSNISSSPTKMTSPTATRASAHRQKRRRQSEQQQQHQHQHQRQHQHLQMHHQLDYNQPSTLHHMHSPHMFQQNQSLQHIEPMAALQTVNESLQHNFHMPLLDGHHPPFGNFQQQNQVFSMPSLYDRWPQAVAPSWANMISQDTMANCMPMSWPTHMGCNDAASADCTSACGDAKCWSECSDTDDADCCFDTSCAEIDFSHAACCFEPTCAELEPCLDASCQEAAIPCNDSHCVGTTVSTTPASVSVTTPSAEPEPRVNAIRSPVEPGQGVPLDIESALGNSFGDFAHDLGHGFPEGLDQHDENIASGSFPISSLSPTPKIEPAGSQSIKGEPDFTCQWLCEDGVLCSKKFAGNKELQDHCKNEHVKNLKKGENGFCCTWYGCIRPGPFSQKSKLERHMQTHTGYKPVKCEICGIMLSAKQSLEQHMRTHSGEKPWKCDHPGCEARFKQQSALTMHMRTHTGEKPLQCEICGKRFGESSNLSKHRRTHNVRGNHVCEHCGKDFHRLDQLRRHMQTHLPDGSRKSSKSA</sequence>
<dbReference type="Pfam" id="PF00096">
    <property type="entry name" value="zf-C2H2"/>
    <property type="match status" value="4"/>
</dbReference>
<feature type="region of interest" description="Disordered" evidence="7">
    <location>
        <begin position="82"/>
        <end position="156"/>
    </location>
</feature>
<keyword evidence="10" id="KW-1185">Reference proteome</keyword>
<feature type="domain" description="C2H2-type" evidence="8">
    <location>
        <begin position="483"/>
        <end position="514"/>
    </location>
</feature>
<keyword evidence="2" id="KW-0677">Repeat</keyword>
<dbReference type="AlphaFoldDB" id="A0A8H5WFT6"/>
<dbReference type="SMART" id="SM00355">
    <property type="entry name" value="ZnF_C2H2"/>
    <property type="match status" value="6"/>
</dbReference>
<dbReference type="PROSITE" id="PS50157">
    <property type="entry name" value="ZINC_FINGER_C2H2_2"/>
    <property type="match status" value="5"/>
</dbReference>
<dbReference type="FunFam" id="3.30.160.60:FF:000557">
    <property type="entry name" value="zinc finger and SCAN domain-containing protein 29"/>
    <property type="match status" value="1"/>
</dbReference>
<feature type="compositionally biased region" description="Basic residues" evidence="7">
    <location>
        <begin position="145"/>
        <end position="156"/>
    </location>
</feature>
<feature type="compositionally biased region" description="Basic and acidic residues" evidence="7">
    <location>
        <begin position="82"/>
        <end position="95"/>
    </location>
</feature>
<feature type="domain" description="C2H2-type" evidence="8">
    <location>
        <begin position="543"/>
        <end position="572"/>
    </location>
</feature>
<keyword evidence="3 6" id="KW-0863">Zinc-finger</keyword>
<dbReference type="FunFam" id="3.30.160.60:FF:000125">
    <property type="entry name" value="Putative zinc finger protein 143"/>
    <property type="match status" value="1"/>
</dbReference>
<evidence type="ECO:0000313" key="10">
    <source>
        <dbReference type="Proteomes" id="UP000567885"/>
    </source>
</evidence>
<comment type="caution">
    <text evidence="9">The sequence shown here is derived from an EMBL/GenBank/DDBJ whole genome shotgun (WGS) entry which is preliminary data.</text>
</comment>
<evidence type="ECO:0000256" key="5">
    <source>
        <dbReference type="ARBA" id="ARBA00044085"/>
    </source>
</evidence>
<feature type="domain" description="C2H2-type" evidence="8">
    <location>
        <begin position="515"/>
        <end position="542"/>
    </location>
</feature>
<evidence type="ECO:0000256" key="3">
    <source>
        <dbReference type="ARBA" id="ARBA00022771"/>
    </source>
</evidence>
<gene>
    <name evidence="9" type="ORF">FHETE_8672</name>
</gene>
<proteinExistence type="predicted"/>
<reference evidence="9 10" key="1">
    <citation type="submission" date="2020-05" db="EMBL/GenBank/DDBJ databases">
        <title>Identification and distribution of gene clusters putatively required for synthesis of sphingolipid metabolism inhibitors in phylogenetically diverse species of the filamentous fungus Fusarium.</title>
        <authorList>
            <person name="Kim H.-S."/>
            <person name="Busman M."/>
            <person name="Brown D.W."/>
            <person name="Divon H."/>
            <person name="Uhlig S."/>
            <person name="Proctor R.H."/>
        </authorList>
    </citation>
    <scope>NUCLEOTIDE SEQUENCE [LARGE SCALE GENOMIC DNA]</scope>
    <source>
        <strain evidence="9 10">NRRL 20693</strain>
    </source>
</reference>